<feature type="chain" id="PRO_5012846948" evidence="1">
    <location>
        <begin position="31"/>
        <end position="168"/>
    </location>
</feature>
<dbReference type="Proteomes" id="UP000007879">
    <property type="component" value="Unassembled WGS sequence"/>
</dbReference>
<name>A0A1X7UQP8_AMPQE</name>
<dbReference type="InParanoid" id="A0A1X7UQP8"/>
<organism evidence="2">
    <name type="scientific">Amphimedon queenslandica</name>
    <name type="common">Sponge</name>
    <dbReference type="NCBI Taxonomy" id="400682"/>
    <lineage>
        <taxon>Eukaryota</taxon>
        <taxon>Metazoa</taxon>
        <taxon>Porifera</taxon>
        <taxon>Demospongiae</taxon>
        <taxon>Heteroscleromorpha</taxon>
        <taxon>Haplosclerida</taxon>
        <taxon>Niphatidae</taxon>
        <taxon>Amphimedon</taxon>
    </lineage>
</organism>
<accession>A0A1X7UQP8</accession>
<protein>
    <submittedName>
        <fullName evidence="2">Uncharacterized protein</fullName>
    </submittedName>
</protein>
<keyword evidence="3" id="KW-1185">Reference proteome</keyword>
<evidence type="ECO:0000313" key="3">
    <source>
        <dbReference type="Proteomes" id="UP000007879"/>
    </source>
</evidence>
<reference evidence="3" key="1">
    <citation type="journal article" date="2010" name="Nature">
        <title>The Amphimedon queenslandica genome and the evolution of animal complexity.</title>
        <authorList>
            <person name="Srivastava M."/>
            <person name="Simakov O."/>
            <person name="Chapman J."/>
            <person name="Fahey B."/>
            <person name="Gauthier M.E."/>
            <person name="Mitros T."/>
            <person name="Richards G.S."/>
            <person name="Conaco C."/>
            <person name="Dacre M."/>
            <person name="Hellsten U."/>
            <person name="Larroux C."/>
            <person name="Putnam N.H."/>
            <person name="Stanke M."/>
            <person name="Adamska M."/>
            <person name="Darling A."/>
            <person name="Degnan S.M."/>
            <person name="Oakley T.H."/>
            <person name="Plachetzki D.C."/>
            <person name="Zhai Y."/>
            <person name="Adamski M."/>
            <person name="Calcino A."/>
            <person name="Cummins S.F."/>
            <person name="Goodstein D.M."/>
            <person name="Harris C."/>
            <person name="Jackson D.J."/>
            <person name="Leys S.P."/>
            <person name="Shu S."/>
            <person name="Woodcroft B.J."/>
            <person name="Vervoort M."/>
            <person name="Kosik K.S."/>
            <person name="Manning G."/>
            <person name="Degnan B.M."/>
            <person name="Rokhsar D.S."/>
        </authorList>
    </citation>
    <scope>NUCLEOTIDE SEQUENCE [LARGE SCALE GENOMIC DNA]</scope>
</reference>
<feature type="signal peptide" evidence="1">
    <location>
        <begin position="1"/>
        <end position="30"/>
    </location>
</feature>
<evidence type="ECO:0000256" key="1">
    <source>
        <dbReference type="SAM" id="SignalP"/>
    </source>
</evidence>
<sequence length="168" mass="19006">MYQSWKKSATAVTMVLFLVIQCCCYSAAIATGEFKEEVESSTEGIEKIMNETYFNNTNITKSEDRGKFVKILYDLCSFYQSIRDYKEITINDSSKVTKAIKIVLNETYNDSCKWLCDNLGDTNFDCTAINSRNVTELCLTVEAATTANELADELGEVMEPQREDITKS</sequence>
<proteinExistence type="predicted"/>
<dbReference type="EnsemblMetazoa" id="XM_019997337.1">
    <property type="protein sequence ID" value="XP_019852896.1"/>
    <property type="gene ID" value="LOC109582577"/>
</dbReference>
<dbReference type="KEGG" id="aqu:109582577"/>
<reference evidence="2" key="2">
    <citation type="submission" date="2017-05" db="UniProtKB">
        <authorList>
            <consortium name="EnsemblMetazoa"/>
        </authorList>
    </citation>
    <scope>IDENTIFICATION</scope>
</reference>
<dbReference type="AlphaFoldDB" id="A0A1X7UQP8"/>
<gene>
    <name evidence="2" type="primary">109582577</name>
</gene>
<evidence type="ECO:0000313" key="2">
    <source>
        <dbReference type="EnsemblMetazoa" id="Aqu2.1.30093_001"/>
    </source>
</evidence>
<dbReference type="EnsemblMetazoa" id="Aqu2.1.30093_001">
    <property type="protein sequence ID" value="Aqu2.1.30093_001"/>
    <property type="gene ID" value="Aqu2.1.30093"/>
</dbReference>
<keyword evidence="1" id="KW-0732">Signal</keyword>